<evidence type="ECO:0000313" key="1">
    <source>
        <dbReference type="EMBL" id="CAB0017852.1"/>
    </source>
</evidence>
<evidence type="ECO:0000313" key="2">
    <source>
        <dbReference type="Proteomes" id="UP000479000"/>
    </source>
</evidence>
<accession>A0A6H5HKV7</accession>
<dbReference type="Proteomes" id="UP000479000">
    <property type="component" value="Unassembled WGS sequence"/>
</dbReference>
<gene>
    <name evidence="1" type="ORF">NTEN_LOCUS21780</name>
</gene>
<reference evidence="1 2" key="1">
    <citation type="submission" date="2020-02" db="EMBL/GenBank/DDBJ databases">
        <authorList>
            <person name="Ferguson B K."/>
        </authorList>
    </citation>
    <scope>NUCLEOTIDE SEQUENCE [LARGE SCALE GENOMIC DNA]</scope>
</reference>
<feature type="non-terminal residue" evidence="1">
    <location>
        <position position="129"/>
    </location>
</feature>
<proteinExistence type="predicted"/>
<dbReference type="AlphaFoldDB" id="A0A6H5HKV7"/>
<sequence length="129" mass="15434">MLRPDYVEGVASFLTIIVPYGCRSDTTCGMIQLADQNRPVKLRTRRRARFTRTMWYTSYETCAFYRVCLEYGRRLHHHITVSTTRSGVFWFTEDPRRTFDDRTWTCIHSILVRPTRWVVTWTSLVQCEK</sequence>
<keyword evidence="2" id="KW-1185">Reference proteome</keyword>
<protein>
    <submittedName>
        <fullName evidence="1">Uncharacterized protein</fullName>
    </submittedName>
</protein>
<dbReference type="EMBL" id="CADCXU010032011">
    <property type="protein sequence ID" value="CAB0017852.1"/>
    <property type="molecule type" value="Genomic_DNA"/>
</dbReference>
<name>A0A6H5HKV7_9HEMI</name>
<organism evidence="1 2">
    <name type="scientific">Nesidiocoris tenuis</name>
    <dbReference type="NCBI Taxonomy" id="355587"/>
    <lineage>
        <taxon>Eukaryota</taxon>
        <taxon>Metazoa</taxon>
        <taxon>Ecdysozoa</taxon>
        <taxon>Arthropoda</taxon>
        <taxon>Hexapoda</taxon>
        <taxon>Insecta</taxon>
        <taxon>Pterygota</taxon>
        <taxon>Neoptera</taxon>
        <taxon>Paraneoptera</taxon>
        <taxon>Hemiptera</taxon>
        <taxon>Heteroptera</taxon>
        <taxon>Panheteroptera</taxon>
        <taxon>Cimicomorpha</taxon>
        <taxon>Miridae</taxon>
        <taxon>Dicyphina</taxon>
        <taxon>Nesidiocoris</taxon>
    </lineage>
</organism>